<dbReference type="Pfam" id="PF03729">
    <property type="entry name" value="DUF308"/>
    <property type="match status" value="1"/>
</dbReference>
<feature type="transmembrane region" description="Helical" evidence="1">
    <location>
        <begin position="12"/>
        <end position="32"/>
    </location>
</feature>
<dbReference type="Proteomes" id="UP000636755">
    <property type="component" value="Unassembled WGS sequence"/>
</dbReference>
<feature type="transmembrane region" description="Helical" evidence="1">
    <location>
        <begin position="38"/>
        <end position="61"/>
    </location>
</feature>
<dbReference type="InterPro" id="IPR005325">
    <property type="entry name" value="DUF308_memb"/>
</dbReference>
<sequence length="201" mass="22031">MSKSKNKKHGKAISTAIISALAYIVLGFVMIFYPDKVSIALCYTLGGALTVYGLFNLITYFTSKQASFGFEMIVGIAATAFGVFFLISPQSILGMIFAIIGILIIVDSTIDIKRSFQLKSFGVKYWWISFVVSALIIIFAITTIIFPGFFADIIMIILGIALVYEGISGLTLIATIGHYAKKISNESQMINITPDNEYDDD</sequence>
<protein>
    <submittedName>
        <fullName evidence="2">DUF308 domain-containing protein</fullName>
    </submittedName>
</protein>
<name>A0ABR7HIL3_9FIRM</name>
<feature type="transmembrane region" description="Helical" evidence="1">
    <location>
        <begin position="153"/>
        <end position="180"/>
    </location>
</feature>
<dbReference type="PANTHER" id="PTHR34989">
    <property type="entry name" value="PROTEIN HDED"/>
    <property type="match status" value="1"/>
</dbReference>
<evidence type="ECO:0000313" key="3">
    <source>
        <dbReference type="Proteomes" id="UP000636755"/>
    </source>
</evidence>
<organism evidence="2 3">
    <name type="scientific">Ruminococcus intestinalis</name>
    <dbReference type="NCBI Taxonomy" id="2763066"/>
    <lineage>
        <taxon>Bacteria</taxon>
        <taxon>Bacillati</taxon>
        <taxon>Bacillota</taxon>
        <taxon>Clostridia</taxon>
        <taxon>Eubacteriales</taxon>
        <taxon>Oscillospiraceae</taxon>
        <taxon>Ruminococcus</taxon>
    </lineage>
</organism>
<keyword evidence="3" id="KW-1185">Reference proteome</keyword>
<keyword evidence="1" id="KW-0812">Transmembrane</keyword>
<gene>
    <name evidence="2" type="ORF">H8R91_02225</name>
</gene>
<dbReference type="PANTHER" id="PTHR34989:SF1">
    <property type="entry name" value="PROTEIN HDED"/>
    <property type="match status" value="1"/>
</dbReference>
<evidence type="ECO:0000256" key="1">
    <source>
        <dbReference type="SAM" id="Phobius"/>
    </source>
</evidence>
<proteinExistence type="predicted"/>
<dbReference type="RefSeq" id="WP_186934694.1">
    <property type="nucleotide sequence ID" value="NZ_JACOPS010000001.1"/>
</dbReference>
<comment type="caution">
    <text evidence="2">The sequence shown here is derived from an EMBL/GenBank/DDBJ whole genome shotgun (WGS) entry which is preliminary data.</text>
</comment>
<evidence type="ECO:0000313" key="2">
    <source>
        <dbReference type="EMBL" id="MBC5727364.1"/>
    </source>
</evidence>
<dbReference type="EMBL" id="JACOPS010000001">
    <property type="protein sequence ID" value="MBC5727364.1"/>
    <property type="molecule type" value="Genomic_DNA"/>
</dbReference>
<keyword evidence="1" id="KW-1133">Transmembrane helix</keyword>
<feature type="transmembrane region" description="Helical" evidence="1">
    <location>
        <begin position="125"/>
        <end position="147"/>
    </location>
</feature>
<reference evidence="2 3" key="1">
    <citation type="submission" date="2020-08" db="EMBL/GenBank/DDBJ databases">
        <title>Genome public.</title>
        <authorList>
            <person name="Liu C."/>
            <person name="Sun Q."/>
        </authorList>
    </citation>
    <scope>NUCLEOTIDE SEQUENCE [LARGE SCALE GENOMIC DNA]</scope>
    <source>
        <strain evidence="2 3">NSJ-71</strain>
    </source>
</reference>
<keyword evidence="1" id="KW-0472">Membrane</keyword>
<accession>A0ABR7HIL3</accession>
<feature type="transmembrane region" description="Helical" evidence="1">
    <location>
        <begin position="93"/>
        <end position="113"/>
    </location>
</feature>
<feature type="transmembrane region" description="Helical" evidence="1">
    <location>
        <begin position="68"/>
        <end position="87"/>
    </location>
</feature>
<dbReference type="InterPro" id="IPR052712">
    <property type="entry name" value="Acid_resist_chaperone_HdeD"/>
</dbReference>